<dbReference type="CDD" id="cd02947">
    <property type="entry name" value="TRX_family"/>
    <property type="match status" value="1"/>
</dbReference>
<evidence type="ECO:0000256" key="1">
    <source>
        <dbReference type="ARBA" id="ARBA00008987"/>
    </source>
</evidence>
<feature type="domain" description="Thioredoxin" evidence="4">
    <location>
        <begin position="34"/>
        <end position="155"/>
    </location>
</feature>
<dbReference type="EMBL" id="CP009416">
    <property type="protein sequence ID" value="AJD90610.1"/>
    <property type="molecule type" value="Genomic_DNA"/>
</dbReference>
<dbReference type="GO" id="GO:0015035">
    <property type="term" value="F:protein-disulfide reductase activity"/>
    <property type="evidence" value="ECO:0007669"/>
    <property type="project" value="TreeGrafter"/>
</dbReference>
<keyword evidence="2" id="KW-1015">Disulfide bond</keyword>
<dbReference type="Proteomes" id="UP000031449">
    <property type="component" value="Chromosome"/>
</dbReference>
<proteinExistence type="inferred from homology"/>
<reference evidence="5 6" key="1">
    <citation type="submission" date="2014-08" db="EMBL/GenBank/DDBJ databases">
        <title>Complete genome of a marine bacteria Jeotgalibacillus malaysiensis.</title>
        <authorList>
            <person name="Yaakop A.S."/>
            <person name="Chan K.-G."/>
            <person name="Goh K.M."/>
        </authorList>
    </citation>
    <scope>NUCLEOTIDE SEQUENCE [LARGE SCALE GENOMIC DNA]</scope>
    <source>
        <strain evidence="5 6">D5</strain>
    </source>
</reference>
<dbReference type="PANTHER" id="PTHR45663:SF11">
    <property type="entry name" value="GEO12009P1"/>
    <property type="match status" value="1"/>
</dbReference>
<dbReference type="Gene3D" id="3.40.30.10">
    <property type="entry name" value="Glutaredoxin"/>
    <property type="match status" value="1"/>
</dbReference>
<dbReference type="InterPro" id="IPR036249">
    <property type="entry name" value="Thioredoxin-like_sf"/>
</dbReference>
<dbReference type="HOGENOM" id="CLU_121850_1_0_9"/>
<dbReference type="AlphaFoldDB" id="A0A0B5AJT8"/>
<evidence type="ECO:0000313" key="6">
    <source>
        <dbReference type="Proteomes" id="UP000031449"/>
    </source>
</evidence>
<dbReference type="InterPro" id="IPR013766">
    <property type="entry name" value="Thioredoxin_domain"/>
</dbReference>
<sequence length="157" mass="17561">MKKVLIFGGVIVLIFAAIVLITNMQNSTATEGNPYGKDDLNQATIDLLDDENYQNQIVPEDLEERISSGEPTTVYFFSPTCQYCQQTTPILAPLAEEMNVDLLQHNLLEFDNSWNEYGIQSTPTLVHYEDGEAVDGIVGAATEEDYRAFFERNVTGE</sequence>
<dbReference type="PANTHER" id="PTHR45663">
    <property type="entry name" value="GEO12009P1"/>
    <property type="match status" value="1"/>
</dbReference>
<dbReference type="STRING" id="1508404.JMA_12930"/>
<evidence type="ECO:0000313" key="5">
    <source>
        <dbReference type="EMBL" id="AJD90610.1"/>
    </source>
</evidence>
<dbReference type="KEGG" id="jeo:JMA_12930"/>
<protein>
    <submittedName>
        <fullName evidence="5">Thioredoxin</fullName>
    </submittedName>
</protein>
<gene>
    <name evidence="5" type="ORF">JMA_12930</name>
</gene>
<accession>A0A0B5AJT8</accession>
<dbReference type="SUPFAM" id="SSF52833">
    <property type="entry name" value="Thioredoxin-like"/>
    <property type="match status" value="1"/>
</dbReference>
<dbReference type="BioCyc" id="JESP1508404:G14D9-10547-MONOMER"/>
<evidence type="ECO:0000256" key="3">
    <source>
        <dbReference type="ARBA" id="ARBA00023284"/>
    </source>
</evidence>
<dbReference type="PROSITE" id="PS51352">
    <property type="entry name" value="THIOREDOXIN_2"/>
    <property type="match status" value="1"/>
</dbReference>
<dbReference type="GO" id="GO:0005737">
    <property type="term" value="C:cytoplasm"/>
    <property type="evidence" value="ECO:0007669"/>
    <property type="project" value="TreeGrafter"/>
</dbReference>
<evidence type="ECO:0000256" key="2">
    <source>
        <dbReference type="ARBA" id="ARBA00023157"/>
    </source>
</evidence>
<dbReference type="OrthoDB" id="32134at2"/>
<keyword evidence="6" id="KW-1185">Reference proteome</keyword>
<evidence type="ECO:0000259" key="4">
    <source>
        <dbReference type="PROSITE" id="PS51352"/>
    </source>
</evidence>
<keyword evidence="3" id="KW-0676">Redox-active center</keyword>
<dbReference type="Pfam" id="PF00085">
    <property type="entry name" value="Thioredoxin"/>
    <property type="match status" value="1"/>
</dbReference>
<organism evidence="5 6">
    <name type="scientific">Jeotgalibacillus malaysiensis</name>
    <dbReference type="NCBI Taxonomy" id="1508404"/>
    <lineage>
        <taxon>Bacteria</taxon>
        <taxon>Bacillati</taxon>
        <taxon>Bacillota</taxon>
        <taxon>Bacilli</taxon>
        <taxon>Bacillales</taxon>
        <taxon>Caryophanaceae</taxon>
        <taxon>Jeotgalibacillus</taxon>
    </lineage>
</organism>
<comment type="similarity">
    <text evidence="1">Belongs to the thioredoxin family.</text>
</comment>
<name>A0A0B5AJT8_9BACL</name>